<dbReference type="Gene3D" id="3.40.50.12780">
    <property type="entry name" value="N-terminal domain of ligase-like"/>
    <property type="match status" value="1"/>
</dbReference>
<dbReference type="GO" id="GO:0006631">
    <property type="term" value="P:fatty acid metabolic process"/>
    <property type="evidence" value="ECO:0007669"/>
    <property type="project" value="TreeGrafter"/>
</dbReference>
<sequence length="162" mass="18062">SDSLLVRVGGEGFETRVVDGLLEVRAQSAMLGYLNAPSPFTADGWFQTGDAVEVEGEYLRILGRKSELINVGGEKVYPAEVESVLQLMDGVEDVAVSAEQNPITGHLVRAMIKLRTAETIGEFRTRMWAFCQDKLPKFKIPQKVMIVTEVMHGERFKKMRTT</sequence>
<feature type="non-terminal residue" evidence="3">
    <location>
        <position position="1"/>
    </location>
</feature>
<dbReference type="AlphaFoldDB" id="A0A0F8YW53"/>
<gene>
    <name evidence="3" type="ORF">LCGC14_2770840</name>
</gene>
<dbReference type="PANTHER" id="PTHR43201:SF8">
    <property type="entry name" value="ACYL-COA SYNTHETASE FAMILY MEMBER 3"/>
    <property type="match status" value="1"/>
</dbReference>
<evidence type="ECO:0000259" key="2">
    <source>
        <dbReference type="Pfam" id="PF13193"/>
    </source>
</evidence>
<proteinExistence type="inferred from homology"/>
<organism evidence="3">
    <name type="scientific">marine sediment metagenome</name>
    <dbReference type="NCBI Taxonomy" id="412755"/>
    <lineage>
        <taxon>unclassified sequences</taxon>
        <taxon>metagenomes</taxon>
        <taxon>ecological metagenomes</taxon>
    </lineage>
</organism>
<dbReference type="SUPFAM" id="SSF56801">
    <property type="entry name" value="Acetyl-CoA synthetase-like"/>
    <property type="match status" value="1"/>
</dbReference>
<dbReference type="InterPro" id="IPR025110">
    <property type="entry name" value="AMP-bd_C"/>
</dbReference>
<reference evidence="3" key="1">
    <citation type="journal article" date="2015" name="Nature">
        <title>Complex archaea that bridge the gap between prokaryotes and eukaryotes.</title>
        <authorList>
            <person name="Spang A."/>
            <person name="Saw J.H."/>
            <person name="Jorgensen S.L."/>
            <person name="Zaremba-Niedzwiedzka K."/>
            <person name="Martijn J."/>
            <person name="Lind A.E."/>
            <person name="van Eijk R."/>
            <person name="Schleper C."/>
            <person name="Guy L."/>
            <person name="Ettema T.J."/>
        </authorList>
    </citation>
    <scope>NUCLEOTIDE SEQUENCE</scope>
</reference>
<dbReference type="EMBL" id="LAZR01051195">
    <property type="protein sequence ID" value="KKK85682.1"/>
    <property type="molecule type" value="Genomic_DNA"/>
</dbReference>
<evidence type="ECO:0000313" key="3">
    <source>
        <dbReference type="EMBL" id="KKK85682.1"/>
    </source>
</evidence>
<comment type="similarity">
    <text evidence="1">Belongs to the ATP-dependent AMP-binding enzyme family.</text>
</comment>
<dbReference type="InterPro" id="IPR042099">
    <property type="entry name" value="ANL_N_sf"/>
</dbReference>
<dbReference type="PANTHER" id="PTHR43201">
    <property type="entry name" value="ACYL-COA SYNTHETASE"/>
    <property type="match status" value="1"/>
</dbReference>
<comment type="caution">
    <text evidence="3">The sequence shown here is derived from an EMBL/GenBank/DDBJ whole genome shotgun (WGS) entry which is preliminary data.</text>
</comment>
<accession>A0A0F8YW53</accession>
<evidence type="ECO:0000256" key="1">
    <source>
        <dbReference type="ARBA" id="ARBA00006432"/>
    </source>
</evidence>
<dbReference type="GO" id="GO:0031956">
    <property type="term" value="F:medium-chain fatty acid-CoA ligase activity"/>
    <property type="evidence" value="ECO:0007669"/>
    <property type="project" value="TreeGrafter"/>
</dbReference>
<protein>
    <recommendedName>
        <fullName evidence="2">AMP-binding enzyme C-terminal domain-containing protein</fullName>
    </recommendedName>
</protein>
<feature type="domain" description="AMP-binding enzyme C-terminal" evidence="2">
    <location>
        <begin position="80"/>
        <end position="150"/>
    </location>
</feature>
<dbReference type="Gene3D" id="3.30.300.30">
    <property type="match status" value="1"/>
</dbReference>
<dbReference type="Pfam" id="PF13193">
    <property type="entry name" value="AMP-binding_C"/>
    <property type="match status" value="1"/>
</dbReference>
<dbReference type="InterPro" id="IPR045851">
    <property type="entry name" value="AMP-bd_C_sf"/>
</dbReference>
<name>A0A0F8YW53_9ZZZZ</name>